<dbReference type="AlphaFoldDB" id="A0A6L6WH25"/>
<organism evidence="2 3">
    <name type="scientific">Parasedimentitalea huanghaiensis</name>
    <dbReference type="NCBI Taxonomy" id="2682100"/>
    <lineage>
        <taxon>Bacteria</taxon>
        <taxon>Pseudomonadati</taxon>
        <taxon>Pseudomonadota</taxon>
        <taxon>Alphaproteobacteria</taxon>
        <taxon>Rhodobacterales</taxon>
        <taxon>Paracoccaceae</taxon>
        <taxon>Parasedimentitalea</taxon>
    </lineage>
</organism>
<sequence length="360" mass="42107">MYCENDMSEDEFEVETHNEDAESFIEYDLQIYPSDYTLRGINDMWKDGEIEIPEFQRNFVWTIKQSSLLIESFLLGLPVPQLFFYIDDEHKNLVIDGQQRITTVIDFLEGYFGPENNKGRRQVFRLAGLDDKSPYNKKRFTDLEEKDQRKLKNTVLRVVNIRQVAPANDTTSMYHIFERLNTGGTPLKPQEIRNCVFSGPIVKELRALNLDENWRTILGRPAPEKHQRDIEMLLRVFAFTFHAREYEKPMKEFLNIAMKKSKAGTTQDWEKFKQVFPVVCEELVKQTGDRPFNVRGPINLAAMDSILPTLINSRPHNGKNLKDKLSKLFSDEEYRENIFFNTSDNAAVEKRIKIAKTYLA</sequence>
<dbReference type="PANTHER" id="PTHR39639">
    <property type="entry name" value="CHROMOSOME 16, WHOLE GENOME SHOTGUN SEQUENCE"/>
    <property type="match status" value="1"/>
</dbReference>
<dbReference type="PANTHER" id="PTHR39639:SF1">
    <property type="entry name" value="DUF262 DOMAIN-CONTAINING PROTEIN"/>
    <property type="match status" value="1"/>
</dbReference>
<evidence type="ECO:0000259" key="1">
    <source>
        <dbReference type="Pfam" id="PF03235"/>
    </source>
</evidence>
<accession>A0A6L6WH25</accession>
<reference evidence="2 3" key="1">
    <citation type="submission" date="2019-12" db="EMBL/GenBank/DDBJ databases">
        <authorList>
            <person name="Zhang Y.-J."/>
        </authorList>
    </citation>
    <scope>NUCLEOTIDE SEQUENCE [LARGE SCALE GENOMIC DNA]</scope>
    <source>
        <strain evidence="2 3">CY05</strain>
    </source>
</reference>
<proteinExistence type="predicted"/>
<dbReference type="Pfam" id="PF03235">
    <property type="entry name" value="GmrSD_N"/>
    <property type="match status" value="1"/>
</dbReference>
<dbReference type="EMBL" id="WQLV01000009">
    <property type="protein sequence ID" value="MVO17153.1"/>
    <property type="molecule type" value="Genomic_DNA"/>
</dbReference>
<comment type="caution">
    <text evidence="2">The sequence shown here is derived from an EMBL/GenBank/DDBJ whole genome shotgun (WGS) entry which is preliminary data.</text>
</comment>
<gene>
    <name evidence="2" type="ORF">GO984_15175</name>
</gene>
<evidence type="ECO:0000313" key="2">
    <source>
        <dbReference type="EMBL" id="MVO17153.1"/>
    </source>
</evidence>
<dbReference type="Proteomes" id="UP000478892">
    <property type="component" value="Unassembled WGS sequence"/>
</dbReference>
<protein>
    <submittedName>
        <fullName evidence="2">DUF262 domain-containing protein</fullName>
    </submittedName>
</protein>
<feature type="domain" description="GmrSD restriction endonucleases N-terminal" evidence="1">
    <location>
        <begin position="46"/>
        <end position="196"/>
    </location>
</feature>
<evidence type="ECO:0000313" key="3">
    <source>
        <dbReference type="Proteomes" id="UP000478892"/>
    </source>
</evidence>
<dbReference type="InterPro" id="IPR004919">
    <property type="entry name" value="GmrSD_N"/>
</dbReference>
<keyword evidence="3" id="KW-1185">Reference proteome</keyword>
<name>A0A6L6WH25_9RHOB</name>